<accession>A0A2T2NNG6</accession>
<keyword evidence="3" id="KW-1185">Reference proteome</keyword>
<gene>
    <name evidence="2" type="ORF">BS50DRAFT_573620</name>
</gene>
<evidence type="ECO:0000313" key="3">
    <source>
        <dbReference type="Proteomes" id="UP000240883"/>
    </source>
</evidence>
<dbReference type="EMBL" id="KZ678135">
    <property type="protein sequence ID" value="PSN66826.1"/>
    <property type="molecule type" value="Genomic_DNA"/>
</dbReference>
<sequence length="111" mass="11862">MARGEALSGNRWPGKSTDSSMRLALPRFGSRDPAMGLGSDPPHGSVAPCALFMGSIFPRAARGATGHARREKYIWTSCLVAWVLSVPCSRLPVFSSNRTPTSKSKSTKDAP</sequence>
<feature type="region of interest" description="Disordered" evidence="1">
    <location>
        <begin position="1"/>
        <end position="41"/>
    </location>
</feature>
<proteinExistence type="predicted"/>
<reference evidence="2 3" key="1">
    <citation type="journal article" date="2018" name="Front. Microbiol.">
        <title>Genome-Wide Analysis of Corynespora cassiicola Leaf Fall Disease Putative Effectors.</title>
        <authorList>
            <person name="Lopez D."/>
            <person name="Ribeiro S."/>
            <person name="Label P."/>
            <person name="Fumanal B."/>
            <person name="Venisse J.S."/>
            <person name="Kohler A."/>
            <person name="de Oliveira R.R."/>
            <person name="Labutti K."/>
            <person name="Lipzen A."/>
            <person name="Lail K."/>
            <person name="Bauer D."/>
            <person name="Ohm R.A."/>
            <person name="Barry K.W."/>
            <person name="Spatafora J."/>
            <person name="Grigoriev I.V."/>
            <person name="Martin F.M."/>
            <person name="Pujade-Renaud V."/>
        </authorList>
    </citation>
    <scope>NUCLEOTIDE SEQUENCE [LARGE SCALE GENOMIC DNA]</scope>
    <source>
        <strain evidence="2 3">Philippines</strain>
    </source>
</reference>
<organism evidence="2 3">
    <name type="scientific">Corynespora cassiicola Philippines</name>
    <dbReference type="NCBI Taxonomy" id="1448308"/>
    <lineage>
        <taxon>Eukaryota</taxon>
        <taxon>Fungi</taxon>
        <taxon>Dikarya</taxon>
        <taxon>Ascomycota</taxon>
        <taxon>Pezizomycotina</taxon>
        <taxon>Dothideomycetes</taxon>
        <taxon>Pleosporomycetidae</taxon>
        <taxon>Pleosporales</taxon>
        <taxon>Corynesporascaceae</taxon>
        <taxon>Corynespora</taxon>
    </lineage>
</organism>
<dbReference type="AlphaFoldDB" id="A0A2T2NNG6"/>
<protein>
    <submittedName>
        <fullName evidence="2">Uncharacterized protein</fullName>
    </submittedName>
</protein>
<name>A0A2T2NNG6_CORCC</name>
<evidence type="ECO:0000256" key="1">
    <source>
        <dbReference type="SAM" id="MobiDB-lite"/>
    </source>
</evidence>
<feature type="region of interest" description="Disordered" evidence="1">
    <location>
        <begin position="92"/>
        <end position="111"/>
    </location>
</feature>
<evidence type="ECO:0000313" key="2">
    <source>
        <dbReference type="EMBL" id="PSN66826.1"/>
    </source>
</evidence>
<feature type="compositionally biased region" description="Polar residues" evidence="1">
    <location>
        <begin position="94"/>
        <end position="104"/>
    </location>
</feature>
<dbReference type="Proteomes" id="UP000240883">
    <property type="component" value="Unassembled WGS sequence"/>
</dbReference>